<sequence length="224" mass="25866">MFKSEELLVNTFVNHLEVENRSLNSWILREVDCWQGRADVVKVNSHETVIYITDNQRKLLKQLTCANIISVLHYGSPRTKEFLYNHLGTKNIDSWLKELLFEDIITEIAHDKFVISSNFKLPHLDLCAYEIKLYDWRRALYQAIQYKGFSNSSYVVMPKRNVGPAIKNIEAFAANNIGLIHVDDEGKCEVVLKSIKSKPRRKSFNIIGTGIALETLNSKLMHRV</sequence>
<proteinExistence type="predicted"/>
<name>A0A1R0Y9F6_9BACL</name>
<dbReference type="RefSeq" id="WP_076116305.1">
    <property type="nucleotide sequence ID" value="NZ_MPTC01000001.1"/>
</dbReference>
<accession>A0A1R0Y9F6</accession>
<dbReference type="OrthoDB" id="2080713at2"/>
<evidence type="ECO:0000313" key="1">
    <source>
        <dbReference type="EMBL" id="OMD44035.1"/>
    </source>
</evidence>
<reference evidence="1 2" key="1">
    <citation type="submission" date="2016-10" db="EMBL/GenBank/DDBJ databases">
        <title>Paenibacillus species isolates.</title>
        <authorList>
            <person name="Beno S.M."/>
        </authorList>
    </citation>
    <scope>NUCLEOTIDE SEQUENCE [LARGE SCALE GENOMIC DNA]</scope>
    <source>
        <strain evidence="1 2">FSL H7-0710</strain>
    </source>
</reference>
<evidence type="ECO:0000313" key="2">
    <source>
        <dbReference type="Proteomes" id="UP000187439"/>
    </source>
</evidence>
<dbReference type="AlphaFoldDB" id="A0A1R0Y9F6"/>
<dbReference type="Proteomes" id="UP000187439">
    <property type="component" value="Unassembled WGS sequence"/>
</dbReference>
<dbReference type="EMBL" id="MPTC01000001">
    <property type="protein sequence ID" value="OMD44035.1"/>
    <property type="molecule type" value="Genomic_DNA"/>
</dbReference>
<comment type="caution">
    <text evidence="1">The sequence shown here is derived from an EMBL/GenBank/DDBJ whole genome shotgun (WGS) entry which is preliminary data.</text>
</comment>
<protein>
    <submittedName>
        <fullName evidence="1">Uncharacterized protein</fullName>
    </submittedName>
</protein>
<organism evidence="1 2">
    <name type="scientific">Paenibacillus odorifer</name>
    <dbReference type="NCBI Taxonomy" id="189426"/>
    <lineage>
        <taxon>Bacteria</taxon>
        <taxon>Bacillati</taxon>
        <taxon>Bacillota</taxon>
        <taxon>Bacilli</taxon>
        <taxon>Bacillales</taxon>
        <taxon>Paenibacillaceae</taxon>
        <taxon>Paenibacillus</taxon>
    </lineage>
</organism>
<gene>
    <name evidence="1" type="ORF">BSK52_00345</name>
</gene>